<reference evidence="3 4" key="1">
    <citation type="journal article" date="2005" name="BMC Genomics">
        <title>Bacterial genome adaptation to niches: divergence of the potential virulence genes in three Burkholderia species of different survival strategies.</title>
        <authorList>
            <person name="Kim H.S."/>
            <person name="Schell M.A."/>
            <person name="Yu Y."/>
            <person name="Ulrich R.L."/>
            <person name="Sarria S.H."/>
            <person name="Nierman W.C."/>
            <person name="DeShazer D."/>
        </authorList>
    </citation>
    <scope>NUCLEOTIDE SEQUENCE [LARGE SCALE GENOMIC DNA]</scope>
    <source>
        <strain evidence="4">ATCC 700388 / DSM 13276 / CCUG 48851 / CIP 106301 / E264</strain>
    </source>
</reference>
<accession>Q2T4Q5</accession>
<dbReference type="GO" id="GO:0004177">
    <property type="term" value="F:aminopeptidase activity"/>
    <property type="evidence" value="ECO:0007669"/>
    <property type="project" value="TreeGrafter"/>
</dbReference>
<dbReference type="HOGENOM" id="CLU_024709_0_0_4"/>
<dbReference type="MEROPS" id="P01.003"/>
<dbReference type="KEGG" id="bte:BTH_II1650"/>
<dbReference type="InterPro" id="IPR005321">
    <property type="entry name" value="Peptidase_S58_DmpA"/>
</dbReference>
<proteinExistence type="inferred from homology"/>
<protein>
    <submittedName>
        <fullName evidence="3">D-aminopeptidase, putative</fullName>
    </submittedName>
</protein>
<evidence type="ECO:0000313" key="3">
    <source>
        <dbReference type="EMBL" id="ABC35221.1"/>
    </source>
</evidence>
<dbReference type="Proteomes" id="UP000001930">
    <property type="component" value="Chromosome II"/>
</dbReference>
<dbReference type="PANTHER" id="PTHR36512:SF3">
    <property type="entry name" value="BLR5678 PROTEIN"/>
    <property type="match status" value="1"/>
</dbReference>
<dbReference type="SUPFAM" id="SSF56266">
    <property type="entry name" value="DmpA/ArgJ-like"/>
    <property type="match status" value="1"/>
</dbReference>
<dbReference type="Pfam" id="PF03576">
    <property type="entry name" value="Peptidase_S58"/>
    <property type="match status" value="1"/>
</dbReference>
<gene>
    <name evidence="3" type="ordered locus">BTH_II1650</name>
</gene>
<dbReference type="CDD" id="cd02253">
    <property type="entry name" value="DmpA"/>
    <property type="match status" value="1"/>
</dbReference>
<evidence type="ECO:0000256" key="2">
    <source>
        <dbReference type="SAM" id="MobiDB-lite"/>
    </source>
</evidence>
<evidence type="ECO:0000256" key="1">
    <source>
        <dbReference type="ARBA" id="ARBA00007068"/>
    </source>
</evidence>
<name>Q2T4Q5_BURTA</name>
<dbReference type="EMBL" id="CP000085">
    <property type="protein sequence ID" value="ABC35221.1"/>
    <property type="molecule type" value="Genomic_DNA"/>
</dbReference>
<organism evidence="3 4">
    <name type="scientific">Burkholderia thailandensis (strain ATCC 700388 / DSM 13276 / CCUG 48851 / CIP 106301 / E264)</name>
    <dbReference type="NCBI Taxonomy" id="271848"/>
    <lineage>
        <taxon>Bacteria</taxon>
        <taxon>Pseudomonadati</taxon>
        <taxon>Pseudomonadota</taxon>
        <taxon>Betaproteobacteria</taxon>
        <taxon>Burkholderiales</taxon>
        <taxon>Burkholderiaceae</taxon>
        <taxon>Burkholderia</taxon>
        <taxon>pseudomallei group</taxon>
    </lineage>
</organism>
<keyword evidence="4" id="KW-1185">Reference proteome</keyword>
<evidence type="ECO:0000313" key="4">
    <source>
        <dbReference type="Proteomes" id="UP000001930"/>
    </source>
</evidence>
<dbReference type="PANTHER" id="PTHR36512">
    <property type="entry name" value="D-AMINOPEPTIDASE"/>
    <property type="match status" value="1"/>
</dbReference>
<dbReference type="AlphaFoldDB" id="Q2T4Q5"/>
<comment type="similarity">
    <text evidence="1">Belongs to the peptidase S58 family.</text>
</comment>
<sequence>MGAPQRGVSRALNLNSEPDNEPKERTISMRTRDLGIRIGRGKPGRLNAITDVAGVRVGHHTVHVDAGDASAHTGVTVIEPRAARARDEPCFAGVHVLNGNGDATGLEWIREAGLLTTPIAYTNTHSVGIVRDALVAAERAQGGARDREHVYWCMPVVMETFDGLLNDIWGQHVRVGHVAQALAAARSGPVEEGCVGGGTGMICHEFKGGIGTASRVVADAAGGWTVGALVQANYGQRAALRVAGYPVGEVLRDAHSPFGEAGEAGAAGEAGMGSIVVTLATDAPLLPHQCTRLAQRASVGLARVGGGTDNSSGDIFVAFATGNTGLPIASYGRPGPATVGVRMVADAHISALFDAAAEAVEEAIVNALVAATDLAARGVRVEALGAARLVDALRETGWRPRAGDAQR</sequence>
<dbReference type="InterPro" id="IPR016117">
    <property type="entry name" value="ArgJ-like_dom_sf"/>
</dbReference>
<dbReference type="Gene3D" id="3.60.70.12">
    <property type="entry name" value="L-amino peptidase D-ALA esterase/amidase"/>
    <property type="match status" value="1"/>
</dbReference>
<feature type="region of interest" description="Disordered" evidence="2">
    <location>
        <begin position="1"/>
        <end position="24"/>
    </location>
</feature>